<dbReference type="InterPro" id="IPR015943">
    <property type="entry name" value="WD40/YVTN_repeat-like_dom_sf"/>
</dbReference>
<comment type="cofactor">
    <cofactor evidence="1">
        <name>Mg(2+)</name>
        <dbReference type="ChEBI" id="CHEBI:18420"/>
    </cofactor>
</comment>
<proteinExistence type="predicted"/>
<protein>
    <recommendedName>
        <fullName evidence="2">diguanylate cyclase</fullName>
        <ecNumber evidence="2">2.7.7.65</ecNumber>
    </recommendedName>
</protein>
<dbReference type="SUPFAM" id="SSF63829">
    <property type="entry name" value="Calcium-dependent phosphotriesterase"/>
    <property type="match status" value="2"/>
</dbReference>
<keyword evidence="6" id="KW-0548">Nucleotidyltransferase</keyword>
<dbReference type="InterPro" id="IPR013783">
    <property type="entry name" value="Ig-like_fold"/>
</dbReference>
<evidence type="ECO:0000256" key="1">
    <source>
        <dbReference type="ARBA" id="ARBA00001946"/>
    </source>
</evidence>
<feature type="domain" description="GGDEF" evidence="5">
    <location>
        <begin position="855"/>
        <end position="986"/>
    </location>
</feature>
<dbReference type="Gene3D" id="3.30.70.270">
    <property type="match status" value="1"/>
</dbReference>
<dbReference type="InterPro" id="IPR029787">
    <property type="entry name" value="Nucleotide_cyclase"/>
</dbReference>
<evidence type="ECO:0000313" key="6">
    <source>
        <dbReference type="EMBL" id="XDK26867.1"/>
    </source>
</evidence>
<dbReference type="Gene3D" id="2.60.40.10">
    <property type="entry name" value="Immunoglobulins"/>
    <property type="match status" value="1"/>
</dbReference>
<keyword evidence="4" id="KW-0472">Membrane</keyword>
<dbReference type="PROSITE" id="PS50887">
    <property type="entry name" value="GGDEF"/>
    <property type="match status" value="1"/>
</dbReference>
<geneLocation type="plasmid" evidence="6">
    <name>p-HB236076</name>
</geneLocation>
<evidence type="ECO:0000256" key="4">
    <source>
        <dbReference type="SAM" id="Phobius"/>
    </source>
</evidence>
<dbReference type="Pfam" id="PF07495">
    <property type="entry name" value="Y_Y_Y"/>
    <property type="match status" value="1"/>
</dbReference>
<dbReference type="EMBL" id="CP162602">
    <property type="protein sequence ID" value="XDK26867.1"/>
    <property type="molecule type" value="Genomic_DNA"/>
</dbReference>
<evidence type="ECO:0000256" key="3">
    <source>
        <dbReference type="ARBA" id="ARBA00034247"/>
    </source>
</evidence>
<feature type="transmembrane region" description="Helical" evidence="4">
    <location>
        <begin position="772"/>
        <end position="793"/>
    </location>
</feature>
<dbReference type="Gene3D" id="2.130.10.10">
    <property type="entry name" value="YVTN repeat-like/Quinoprotein amine dehydrogenase"/>
    <property type="match status" value="3"/>
</dbReference>
<keyword evidence="4" id="KW-0812">Transmembrane</keyword>
<dbReference type="KEGG" id="vih:AB0763_13870"/>
<keyword evidence="4" id="KW-1133">Transmembrane helix</keyword>
<dbReference type="InterPro" id="IPR011123">
    <property type="entry name" value="Y_Y_Y"/>
</dbReference>
<dbReference type="FunFam" id="3.30.70.270:FF:000001">
    <property type="entry name" value="Diguanylate cyclase domain protein"/>
    <property type="match status" value="1"/>
</dbReference>
<dbReference type="InterPro" id="IPR011110">
    <property type="entry name" value="Reg_prop"/>
</dbReference>
<dbReference type="SUPFAM" id="SSF55073">
    <property type="entry name" value="Nucleotide cyclase"/>
    <property type="match status" value="1"/>
</dbReference>
<dbReference type="GO" id="GO:0043709">
    <property type="term" value="P:cell adhesion involved in single-species biofilm formation"/>
    <property type="evidence" value="ECO:0007669"/>
    <property type="project" value="TreeGrafter"/>
</dbReference>
<dbReference type="AlphaFoldDB" id="A0AB39HJM5"/>
<reference evidence="6" key="1">
    <citation type="submission" date="2024-07" db="EMBL/GenBank/DDBJ databases">
        <title>Genome Analysis of a Potential Novel Vibrio Species Secreting pH- and Thermo-stable Alginate Lyase and its Application in Producing Alginate Oligosaccharides.</title>
        <authorList>
            <person name="Huang H."/>
            <person name="Bao K."/>
        </authorList>
    </citation>
    <scope>NUCLEOTIDE SEQUENCE</scope>
    <source>
        <strain evidence="6">HB236076</strain>
        <plasmid evidence="6">p-HB236076</plasmid>
    </source>
</reference>
<comment type="catalytic activity">
    <reaction evidence="3">
        <text>2 GTP = 3',3'-c-di-GMP + 2 diphosphate</text>
        <dbReference type="Rhea" id="RHEA:24898"/>
        <dbReference type="ChEBI" id="CHEBI:33019"/>
        <dbReference type="ChEBI" id="CHEBI:37565"/>
        <dbReference type="ChEBI" id="CHEBI:58805"/>
        <dbReference type="EC" id="2.7.7.65"/>
    </reaction>
</comment>
<evidence type="ECO:0000259" key="5">
    <source>
        <dbReference type="PROSITE" id="PS50887"/>
    </source>
</evidence>
<dbReference type="Pfam" id="PF00990">
    <property type="entry name" value="GGDEF"/>
    <property type="match status" value="1"/>
</dbReference>
<dbReference type="CDD" id="cd01949">
    <property type="entry name" value="GGDEF"/>
    <property type="match status" value="1"/>
</dbReference>
<feature type="transmembrane region" description="Helical" evidence="4">
    <location>
        <begin position="21"/>
        <end position="40"/>
    </location>
</feature>
<name>A0AB39HJM5_9VIBR</name>
<keyword evidence="6" id="KW-0808">Transferase</keyword>
<dbReference type="Pfam" id="PF07494">
    <property type="entry name" value="Reg_prop"/>
    <property type="match status" value="4"/>
</dbReference>
<organism evidence="6">
    <name type="scientific">Vibrio sp. HB236076</name>
    <dbReference type="NCBI Taxonomy" id="3232307"/>
    <lineage>
        <taxon>Bacteria</taxon>
        <taxon>Pseudomonadati</taxon>
        <taxon>Pseudomonadota</taxon>
        <taxon>Gammaproteobacteria</taxon>
        <taxon>Vibrionales</taxon>
        <taxon>Vibrionaceae</taxon>
        <taxon>Vibrio</taxon>
    </lineage>
</organism>
<dbReference type="GO" id="GO:1902201">
    <property type="term" value="P:negative regulation of bacterial-type flagellum-dependent cell motility"/>
    <property type="evidence" value="ECO:0007669"/>
    <property type="project" value="TreeGrafter"/>
</dbReference>
<dbReference type="NCBIfam" id="TIGR00254">
    <property type="entry name" value="GGDEF"/>
    <property type="match status" value="1"/>
</dbReference>
<gene>
    <name evidence="6" type="ORF">AB0763_13870</name>
</gene>
<dbReference type="PANTHER" id="PTHR45138:SF9">
    <property type="entry name" value="DIGUANYLATE CYCLASE DGCM-RELATED"/>
    <property type="match status" value="1"/>
</dbReference>
<dbReference type="SMART" id="SM00267">
    <property type="entry name" value="GGDEF"/>
    <property type="match status" value="1"/>
</dbReference>
<dbReference type="GO" id="GO:0052621">
    <property type="term" value="F:diguanylate cyclase activity"/>
    <property type="evidence" value="ECO:0007669"/>
    <property type="project" value="UniProtKB-EC"/>
</dbReference>
<dbReference type="InterPro" id="IPR000160">
    <property type="entry name" value="GGDEF_dom"/>
</dbReference>
<dbReference type="RefSeq" id="WP_368644165.1">
    <property type="nucleotide sequence ID" value="NZ_CP162602.1"/>
</dbReference>
<keyword evidence="6" id="KW-0614">Plasmid</keyword>
<dbReference type="InterPro" id="IPR043128">
    <property type="entry name" value="Rev_trsase/Diguanyl_cyclase"/>
</dbReference>
<evidence type="ECO:0000256" key="2">
    <source>
        <dbReference type="ARBA" id="ARBA00012528"/>
    </source>
</evidence>
<accession>A0AB39HJM5</accession>
<dbReference type="GO" id="GO:0005886">
    <property type="term" value="C:plasma membrane"/>
    <property type="evidence" value="ECO:0007669"/>
    <property type="project" value="TreeGrafter"/>
</dbReference>
<sequence>MSSNHEIRIKRHLGTMRNLGIVHNGFVVLILWLTLSYPSFVFAKLVEAPTHIADYFIDTWTTSDGLPHNSINAIAQTQDGYLWFGTWEGASRYNGKSFTNFLRSPQTGMSDSGTNVLKRDRFNRLWVAGTRGSLTYLQLGRWHPQPPANNLIHDVYTDQHQGLWLAVEDSGLAFRRYLGSGKYSHDQWLIQGVTAYQIVAMGEQLLYVATSKGLYQIKRHQPQLIHSYQFQKIHYLTKDHQGNLLLATDNGIWRYDGKAFTSLSEALKGQSISLIEQDCLFHYWIGTEQGIARMSPAGTLEYLEHNKGLDNKVLSWYADDQGSIWVGTNGGLMRLRQAPFVTISPSQGLIGSYTRAVIAMTPDHLLAGTNRGLSLVMGTQAVNAISQYSPIKHASVLSLSLDYRQDSPSLNKVFVGTSRQGLLIWQAGQLSPYLSIDNGLPDNEVHSLLSQANGDLWVGTAEGLLLSQANGEKVLYDTHSGLPSNFIISLAEDSQGNIWVGTGNGVATISPQGQIETFDLRDHEDPRYIFDIDIDIDYLWFTTDRGIVRYDRESGHLVMVGRNKGFPIDKFFQFVHQRDNIWLTSNRGIWKLNYQQLNQVADGQDETIKFEHFDKNDGLSSSQSNGGSNPAATFSQGRLYVATAQGVATVNPLDIDKQHSMMTPIVIENLHFDNQSVSTQGDRIANPGTSRVSIQYAGLSYVMADGLEYRTRLENFNQQWTFRGKQTVVEYTNLPPGQYQFLVSTRFPYGEWSNTPAAISFTILPFWWQKSWVQALLILSMVSLVIGIILLRVRQLKLNQKKLARLVTEKTQELQRQAKRFEQLSHEDSLTGLANRRAFNQHIKAQFQACQQSHELLHLAIVDIDFFKKINDNYSHLHGDQAITSVATILRHHFDDPLAVARWGGEEFTLLLKGNRKEVDQYVDQLRQTIADKHFDHIAPGMRLTVSIGLCDSYSLFEIEPLFRLADEALLKAKEGGRNRTIRAVNSATNEDIYWLGVNPFEPQKIET</sequence>
<dbReference type="EC" id="2.7.7.65" evidence="2"/>
<dbReference type="InterPro" id="IPR050469">
    <property type="entry name" value="Diguanylate_Cyclase"/>
</dbReference>
<dbReference type="PANTHER" id="PTHR45138">
    <property type="entry name" value="REGULATORY COMPONENTS OF SENSORY TRANSDUCTION SYSTEM"/>
    <property type="match status" value="1"/>
</dbReference>